<dbReference type="Pfam" id="PF10662">
    <property type="entry name" value="PduV-EutP"/>
    <property type="match status" value="1"/>
</dbReference>
<name>A0A3P1T2A4_9ACTN</name>
<dbReference type="CDD" id="cd00882">
    <property type="entry name" value="Ras_like_GTPase"/>
    <property type="match status" value="1"/>
</dbReference>
<protein>
    <submittedName>
        <fullName evidence="2">Ethanolamine utilization protein EutP</fullName>
    </submittedName>
</protein>
<sequence>MRNILLVGSIGAGKTTFRQRLQGLPIEYAKTQAIETFGSTVDTPGEYLEVGRYKHALMLASYDVDTVVLIQAADNDDTRYPPGFASSFNREVLGVVTKTGLASPAQIEQAVAHLQRAGATPILTVDSITGDGFDEVAEALCATT</sequence>
<proteinExistence type="inferred from homology"/>
<reference evidence="2 3" key="1">
    <citation type="submission" date="2018-11" db="EMBL/GenBank/DDBJ databases">
        <title>Genomes From Bacteria Associated with the Canine Oral Cavity: a Test Case for Automated Genome-Based Taxonomic Assignment.</title>
        <authorList>
            <person name="Coil D.A."/>
            <person name="Jospin G."/>
            <person name="Darling A.E."/>
            <person name="Wallis C."/>
            <person name="Davis I.J."/>
            <person name="Harris S."/>
            <person name="Eisen J.A."/>
            <person name="Holcombe L.J."/>
            <person name="O'Flynn C."/>
        </authorList>
    </citation>
    <scope>NUCLEOTIDE SEQUENCE [LARGE SCALE GENOMIC DNA]</scope>
    <source>
        <strain evidence="2 3">OH887_COT-365</strain>
    </source>
</reference>
<dbReference type="AlphaFoldDB" id="A0A3P1T2A4"/>
<organism evidence="2 3">
    <name type="scientific">Arachnia propionica</name>
    <dbReference type="NCBI Taxonomy" id="1750"/>
    <lineage>
        <taxon>Bacteria</taxon>
        <taxon>Bacillati</taxon>
        <taxon>Actinomycetota</taxon>
        <taxon>Actinomycetes</taxon>
        <taxon>Propionibacteriales</taxon>
        <taxon>Propionibacteriaceae</taxon>
        <taxon>Arachnia</taxon>
    </lineage>
</organism>
<comment type="similarity">
    <text evidence="1">Belongs to the EutP/PduV family.</text>
</comment>
<dbReference type="PANTHER" id="PTHR40453">
    <property type="entry name" value="PROTEIN YOEF"/>
    <property type="match status" value="1"/>
</dbReference>
<dbReference type="Proteomes" id="UP000280819">
    <property type="component" value="Unassembled WGS sequence"/>
</dbReference>
<evidence type="ECO:0000313" key="2">
    <source>
        <dbReference type="EMBL" id="RRD03415.1"/>
    </source>
</evidence>
<dbReference type="InterPro" id="IPR027417">
    <property type="entry name" value="P-loop_NTPase"/>
</dbReference>
<dbReference type="GO" id="GO:0005524">
    <property type="term" value="F:ATP binding"/>
    <property type="evidence" value="ECO:0007669"/>
    <property type="project" value="UniProtKB-UniRule"/>
</dbReference>
<dbReference type="PIRSF" id="PIRSF036409">
    <property type="entry name" value="EutP_PduV"/>
    <property type="match status" value="1"/>
</dbReference>
<dbReference type="OrthoDB" id="6179at2"/>
<gene>
    <name evidence="2" type="ORF">EII34_14090</name>
</gene>
<dbReference type="EMBL" id="RQZG01000020">
    <property type="protein sequence ID" value="RRD03415.1"/>
    <property type="molecule type" value="Genomic_DNA"/>
</dbReference>
<evidence type="ECO:0000256" key="1">
    <source>
        <dbReference type="PIRNR" id="PIRNR036409"/>
    </source>
</evidence>
<comment type="caution">
    <text evidence="2">The sequence shown here is derived from an EMBL/GenBank/DDBJ whole genome shotgun (WGS) entry which is preliminary data.</text>
</comment>
<dbReference type="RefSeq" id="WP_124845811.1">
    <property type="nucleotide sequence ID" value="NZ_JAUNKP010000028.1"/>
</dbReference>
<dbReference type="GO" id="GO:0006576">
    <property type="term" value="P:biogenic amine metabolic process"/>
    <property type="evidence" value="ECO:0007669"/>
    <property type="project" value="InterPro"/>
</dbReference>
<evidence type="ECO:0000313" key="3">
    <source>
        <dbReference type="Proteomes" id="UP000280819"/>
    </source>
</evidence>
<dbReference type="Gene3D" id="3.40.50.300">
    <property type="entry name" value="P-loop containing nucleotide triphosphate hydrolases"/>
    <property type="match status" value="1"/>
</dbReference>
<accession>A0A3P1T2A4</accession>
<dbReference type="SUPFAM" id="SSF52540">
    <property type="entry name" value="P-loop containing nucleoside triphosphate hydrolases"/>
    <property type="match status" value="1"/>
</dbReference>
<dbReference type="PANTHER" id="PTHR40453:SF1">
    <property type="entry name" value="PROTEIN YOEF"/>
    <property type="match status" value="1"/>
</dbReference>
<keyword evidence="1" id="KW-0547">Nucleotide-binding</keyword>
<dbReference type="InterPro" id="IPR012381">
    <property type="entry name" value="EutP_PduV"/>
</dbReference>